<accession>A0A2L2LKG1</accession>
<feature type="transmembrane region" description="Helical" evidence="1">
    <location>
        <begin position="12"/>
        <end position="36"/>
    </location>
</feature>
<reference evidence="2 3" key="1">
    <citation type="submission" date="2018-02" db="EMBL/GenBank/DDBJ databases">
        <title>Complete genome sequence of Agrobacterium tumefaciens 1D1609.</title>
        <authorList>
            <person name="Cho S.-T."/>
            <person name="Haryono M."/>
            <person name="Chang H.-H."/>
            <person name="Santos M.N."/>
            <person name="Lai E.-M."/>
            <person name="Kuo C.-H."/>
        </authorList>
    </citation>
    <scope>NUCLEOTIDE SEQUENCE [LARGE SCALE GENOMIC DNA]</scope>
    <source>
        <strain evidence="2 3">1D1609</strain>
    </source>
</reference>
<keyword evidence="1" id="KW-0472">Membrane</keyword>
<evidence type="ECO:0000256" key="1">
    <source>
        <dbReference type="SAM" id="Phobius"/>
    </source>
</evidence>
<proteinExistence type="predicted"/>
<dbReference type="RefSeq" id="WP_104680002.1">
    <property type="nucleotide sequence ID" value="NZ_CP026925.1"/>
</dbReference>
<protein>
    <submittedName>
        <fullName evidence="2">Uncharacterized protein</fullName>
    </submittedName>
</protein>
<dbReference type="EMBL" id="CP026925">
    <property type="protein sequence ID" value="AVH44832.1"/>
    <property type="molecule type" value="Genomic_DNA"/>
</dbReference>
<dbReference type="AlphaFoldDB" id="A0A2L2LKG1"/>
<keyword evidence="1" id="KW-0812">Transmembrane</keyword>
<dbReference type="Proteomes" id="UP000237717">
    <property type="component" value="Chromosome II"/>
</dbReference>
<gene>
    <name evidence="2" type="ORF">At1D1609_47910</name>
</gene>
<organism evidence="2 3">
    <name type="scientific">Agrobacterium tumefaciens</name>
    <dbReference type="NCBI Taxonomy" id="358"/>
    <lineage>
        <taxon>Bacteria</taxon>
        <taxon>Pseudomonadati</taxon>
        <taxon>Pseudomonadota</taxon>
        <taxon>Alphaproteobacteria</taxon>
        <taxon>Hyphomicrobiales</taxon>
        <taxon>Rhizobiaceae</taxon>
        <taxon>Rhizobium/Agrobacterium group</taxon>
        <taxon>Agrobacterium</taxon>
        <taxon>Agrobacterium tumefaciens complex</taxon>
    </lineage>
</organism>
<evidence type="ECO:0000313" key="3">
    <source>
        <dbReference type="Proteomes" id="UP000237717"/>
    </source>
</evidence>
<name>A0A2L2LKG1_AGRTU</name>
<evidence type="ECO:0000313" key="2">
    <source>
        <dbReference type="EMBL" id="AVH44832.1"/>
    </source>
</evidence>
<sequence>MSDIFIHIKSPAVRADLIIPGVVMMILIGVSVLPIWSGTTAVLINTLALAAGLLGGSSTFSISCPPTLASEEIEWRKKHLDEYGEEQWEVLPFLHNFLVRIRTVENDY</sequence>
<keyword evidence="1" id="KW-1133">Transmembrane helix</keyword>